<evidence type="ECO:0000313" key="1">
    <source>
        <dbReference type="EMBL" id="CAB1443066.1"/>
    </source>
</evidence>
<comment type="caution">
    <text evidence="1">The sequence shown here is derived from an EMBL/GenBank/DDBJ whole genome shotgun (WGS) entry which is preliminary data.</text>
</comment>
<protein>
    <submittedName>
        <fullName evidence="1">Uncharacterized protein</fullName>
    </submittedName>
</protein>
<evidence type="ECO:0000313" key="2">
    <source>
        <dbReference type="Proteomes" id="UP001153269"/>
    </source>
</evidence>
<dbReference type="Proteomes" id="UP001153269">
    <property type="component" value="Unassembled WGS sequence"/>
</dbReference>
<proteinExistence type="predicted"/>
<dbReference type="AlphaFoldDB" id="A0A9N7YYD3"/>
<organism evidence="1 2">
    <name type="scientific">Pleuronectes platessa</name>
    <name type="common">European plaice</name>
    <dbReference type="NCBI Taxonomy" id="8262"/>
    <lineage>
        <taxon>Eukaryota</taxon>
        <taxon>Metazoa</taxon>
        <taxon>Chordata</taxon>
        <taxon>Craniata</taxon>
        <taxon>Vertebrata</taxon>
        <taxon>Euteleostomi</taxon>
        <taxon>Actinopterygii</taxon>
        <taxon>Neopterygii</taxon>
        <taxon>Teleostei</taxon>
        <taxon>Neoteleostei</taxon>
        <taxon>Acanthomorphata</taxon>
        <taxon>Carangaria</taxon>
        <taxon>Pleuronectiformes</taxon>
        <taxon>Pleuronectoidei</taxon>
        <taxon>Pleuronectidae</taxon>
        <taxon>Pleuronectes</taxon>
    </lineage>
</organism>
<dbReference type="EMBL" id="CADEAL010003001">
    <property type="protein sequence ID" value="CAB1443066.1"/>
    <property type="molecule type" value="Genomic_DNA"/>
</dbReference>
<reference evidence="1" key="1">
    <citation type="submission" date="2020-03" db="EMBL/GenBank/DDBJ databases">
        <authorList>
            <person name="Weist P."/>
        </authorList>
    </citation>
    <scope>NUCLEOTIDE SEQUENCE</scope>
</reference>
<sequence>MGVHSLSRVLEQCKAVLSGQELRVSQIQPRGKQCKAALSGQELRVSESSVSRVEKLRPNQNQQNWTHPAPWKVSKWLPFP</sequence>
<accession>A0A9N7YYD3</accession>
<name>A0A9N7YYD3_PLEPL</name>
<keyword evidence="2" id="KW-1185">Reference proteome</keyword>
<gene>
    <name evidence="1" type="ORF">PLEPLA_LOCUS30782</name>
</gene>